<organism evidence="2 3">
    <name type="scientific">Mycolicibacterium rhodesiae</name>
    <name type="common">Mycobacterium rhodesiae</name>
    <dbReference type="NCBI Taxonomy" id="36814"/>
    <lineage>
        <taxon>Bacteria</taxon>
        <taxon>Bacillati</taxon>
        <taxon>Actinomycetota</taxon>
        <taxon>Actinomycetes</taxon>
        <taxon>Mycobacteriales</taxon>
        <taxon>Mycobacteriaceae</taxon>
        <taxon>Mycolicibacterium</taxon>
    </lineage>
</organism>
<dbReference type="Pfam" id="PF00480">
    <property type="entry name" value="ROK"/>
    <property type="match status" value="1"/>
</dbReference>
<dbReference type="InterPro" id="IPR000600">
    <property type="entry name" value="ROK"/>
</dbReference>
<reference evidence="2 3" key="1">
    <citation type="submission" date="2016-12" db="EMBL/GenBank/DDBJ databases">
        <title>The new phylogeny of genus Mycobacterium.</title>
        <authorList>
            <person name="Tortoli E."/>
            <person name="Trovato A."/>
            <person name="Cirillo D.M."/>
        </authorList>
    </citation>
    <scope>NUCLEOTIDE SEQUENCE [LARGE SCALE GENOMIC DNA]</scope>
    <source>
        <strain evidence="2 3">DSM 44223</strain>
    </source>
</reference>
<evidence type="ECO:0000313" key="3">
    <source>
        <dbReference type="Proteomes" id="UP000192534"/>
    </source>
</evidence>
<evidence type="ECO:0000256" key="1">
    <source>
        <dbReference type="ARBA" id="ARBA00006479"/>
    </source>
</evidence>
<dbReference type="AlphaFoldDB" id="A0A1X0IRQ8"/>
<proteinExistence type="inferred from homology"/>
<accession>A0A1X0IRQ8</accession>
<dbReference type="PROSITE" id="PS01125">
    <property type="entry name" value="ROK"/>
    <property type="match status" value="1"/>
</dbReference>
<name>A0A1X0IRQ8_MYCRH</name>
<comment type="caution">
    <text evidence="2">The sequence shown here is derived from an EMBL/GenBank/DDBJ whole genome shotgun (WGS) entry which is preliminary data.</text>
</comment>
<dbReference type="SUPFAM" id="SSF53067">
    <property type="entry name" value="Actin-like ATPase domain"/>
    <property type="match status" value="1"/>
</dbReference>
<keyword evidence="2" id="KW-0418">Kinase</keyword>
<dbReference type="InterPro" id="IPR043129">
    <property type="entry name" value="ATPase_NBD"/>
</dbReference>
<dbReference type="PANTHER" id="PTHR18964">
    <property type="entry name" value="ROK (REPRESSOR, ORF, KINASE) FAMILY"/>
    <property type="match status" value="1"/>
</dbReference>
<gene>
    <name evidence="2" type="ORF">BST42_17295</name>
</gene>
<comment type="similarity">
    <text evidence="1">Belongs to the ROK (NagC/XylR) family.</text>
</comment>
<keyword evidence="3" id="KW-1185">Reference proteome</keyword>
<dbReference type="GO" id="GO:0016301">
    <property type="term" value="F:kinase activity"/>
    <property type="evidence" value="ECO:0007669"/>
    <property type="project" value="UniProtKB-KW"/>
</dbReference>
<evidence type="ECO:0000313" key="2">
    <source>
        <dbReference type="EMBL" id="ORB51183.1"/>
    </source>
</evidence>
<keyword evidence="2" id="KW-0808">Transferase</keyword>
<dbReference type="OrthoDB" id="8772678at2"/>
<dbReference type="InterPro" id="IPR049874">
    <property type="entry name" value="ROK_cs"/>
</dbReference>
<dbReference type="Gene3D" id="3.30.420.40">
    <property type="match status" value="2"/>
</dbReference>
<sequence>MVTTLAVDIGGTKIAAGLVDADGSLRYEARQPTPHSDDPDQVWAAAARAIADALAEADGPVAGVGISSAGPIHLPDGTISPINIPAWRDFPVVERVVAAVPGVPVRLGGDGLCMALGEHWRGAGQGAAFLLGMVVSTGIGGGLILDGAPYHGRTGNAGHVGHVVVDTDGPPCTCGGRGCVEAIASGPHLAQWARSQGWDGADAKELADAAASGNEVALAAFRRGARAIAAMIASVGAVCDLDLVVLGGGVAKAGSVLFDPLHEELRTFAGLEFLSGLQVVPAALGGEAGLVGAAALLRG</sequence>
<dbReference type="PANTHER" id="PTHR18964:SF169">
    <property type="entry name" value="N-ACETYLMANNOSAMINE KINASE"/>
    <property type="match status" value="1"/>
</dbReference>
<dbReference type="Proteomes" id="UP000192534">
    <property type="component" value="Unassembled WGS sequence"/>
</dbReference>
<dbReference type="RefSeq" id="WP_083120554.1">
    <property type="nucleotide sequence ID" value="NZ_JACKUO010000015.1"/>
</dbReference>
<protein>
    <submittedName>
        <fullName evidence="2">Sugar kinase</fullName>
    </submittedName>
</protein>
<dbReference type="EMBL" id="MVIH01000008">
    <property type="protein sequence ID" value="ORB51183.1"/>
    <property type="molecule type" value="Genomic_DNA"/>
</dbReference>